<dbReference type="Pfam" id="PF10186">
    <property type="entry name" value="ATG14"/>
    <property type="match status" value="1"/>
</dbReference>
<dbReference type="Proteomes" id="UP000799437">
    <property type="component" value="Unassembled WGS sequence"/>
</dbReference>
<organism evidence="6 7">
    <name type="scientific">Pseudovirgaria hyperparasitica</name>
    <dbReference type="NCBI Taxonomy" id="470096"/>
    <lineage>
        <taxon>Eukaryota</taxon>
        <taxon>Fungi</taxon>
        <taxon>Dikarya</taxon>
        <taxon>Ascomycota</taxon>
        <taxon>Pezizomycotina</taxon>
        <taxon>Dothideomycetes</taxon>
        <taxon>Dothideomycetes incertae sedis</taxon>
        <taxon>Acrospermales</taxon>
        <taxon>Acrospermaceae</taxon>
        <taxon>Pseudovirgaria</taxon>
    </lineage>
</organism>
<name>A0A6A6VU81_9PEZI</name>
<feature type="region of interest" description="Disordered" evidence="5">
    <location>
        <begin position="399"/>
        <end position="433"/>
    </location>
</feature>
<dbReference type="EMBL" id="ML996581">
    <property type="protein sequence ID" value="KAF2754248.1"/>
    <property type="molecule type" value="Genomic_DNA"/>
</dbReference>
<proteinExistence type="inferred from homology"/>
<dbReference type="GO" id="GO:0000323">
    <property type="term" value="C:lytic vacuole"/>
    <property type="evidence" value="ECO:0007669"/>
    <property type="project" value="TreeGrafter"/>
</dbReference>
<feature type="coiled-coil region" evidence="4">
    <location>
        <begin position="99"/>
        <end position="169"/>
    </location>
</feature>
<feature type="compositionally biased region" description="Low complexity" evidence="5">
    <location>
        <begin position="403"/>
        <end position="433"/>
    </location>
</feature>
<sequence length="605" mass="66232">MDCDICTKALTTSSDCTCVVCARNSIYPLRIEQATVLIEKEKLARQVEAVLKGTTGSALRGSDSSVEPTISLGTSTGGTIIDRHECAKKIDMDRVLAETEEGRERVQMITDKAEELRREIEMLKKQRASKQAAIAKKKSEIASATHGLAERREKEMEHVRRKISSINRAWDVKHEGTAAARAYLCREAALLMGLKHAKRRSRDGSVKDVYYLGQNKIFDLRDLHLAQPDPLCSSLSNISMLLVRISHYLAVRLPNEITVPHRDYPRPTIFSHSNSYLGHNVPFPGTTPSQSTSNSPEASRSLPEHDQHLPRPRALYVDRPLPQLIKEDPTAYHKFLEAVCLLAWDIAWLCKTQGLTTADFSNWEEMCPLGRNLYALLITQPTSSTIPLNRDIARIVGKPAQPHPLSRSPTSTSTTTTTPTTTSTLKSSSSSLGHLSHGTAHSFLPVAGTSKSWRLAPAPRLVDGVKSALLAEMQGAEWEVLREDEWAEMKREMEMREEEMRVEVEEEPVVVGASSLARKGEDGVLRRLGRGGGSVLTTATATTAMTVGEGGAGVVSGVDDGGEGESTKETAREKEKEKERRGVNGWMKLKSRAGGEAAAAGGGAK</sequence>
<keyword evidence="3 4" id="KW-0175">Coiled coil</keyword>
<accession>A0A6A6VU81</accession>
<comment type="similarity">
    <text evidence="1">Belongs to the ATG14 family.</text>
</comment>
<feature type="region of interest" description="Disordered" evidence="5">
    <location>
        <begin position="281"/>
        <end position="311"/>
    </location>
</feature>
<dbReference type="GO" id="GO:0035493">
    <property type="term" value="P:SNARE complex assembly"/>
    <property type="evidence" value="ECO:0007669"/>
    <property type="project" value="TreeGrafter"/>
</dbReference>
<evidence type="ECO:0000256" key="3">
    <source>
        <dbReference type="ARBA" id="ARBA00023054"/>
    </source>
</evidence>
<dbReference type="AlphaFoldDB" id="A0A6A6VU81"/>
<gene>
    <name evidence="6" type="ORF">EJ05DRAFT_504345</name>
</gene>
<reference evidence="6" key="1">
    <citation type="journal article" date="2020" name="Stud. Mycol.">
        <title>101 Dothideomycetes genomes: a test case for predicting lifestyles and emergence of pathogens.</title>
        <authorList>
            <person name="Haridas S."/>
            <person name="Albert R."/>
            <person name="Binder M."/>
            <person name="Bloem J."/>
            <person name="Labutti K."/>
            <person name="Salamov A."/>
            <person name="Andreopoulos B."/>
            <person name="Baker S."/>
            <person name="Barry K."/>
            <person name="Bills G."/>
            <person name="Bluhm B."/>
            <person name="Cannon C."/>
            <person name="Castanera R."/>
            <person name="Culley D."/>
            <person name="Daum C."/>
            <person name="Ezra D."/>
            <person name="Gonzalez J."/>
            <person name="Henrissat B."/>
            <person name="Kuo A."/>
            <person name="Liang C."/>
            <person name="Lipzen A."/>
            <person name="Lutzoni F."/>
            <person name="Magnuson J."/>
            <person name="Mondo S."/>
            <person name="Nolan M."/>
            <person name="Ohm R."/>
            <person name="Pangilinan J."/>
            <person name="Park H.-J."/>
            <person name="Ramirez L."/>
            <person name="Alfaro M."/>
            <person name="Sun H."/>
            <person name="Tritt A."/>
            <person name="Yoshinaga Y."/>
            <person name="Zwiers L.-H."/>
            <person name="Turgeon B."/>
            <person name="Goodwin S."/>
            <person name="Spatafora J."/>
            <person name="Crous P."/>
            <person name="Grigoriev I."/>
        </authorList>
    </citation>
    <scope>NUCLEOTIDE SEQUENCE</scope>
    <source>
        <strain evidence="6">CBS 121739</strain>
    </source>
</reference>
<feature type="compositionally biased region" description="Polar residues" evidence="5">
    <location>
        <begin position="286"/>
        <end position="298"/>
    </location>
</feature>
<evidence type="ECO:0000313" key="6">
    <source>
        <dbReference type="EMBL" id="KAF2754248.1"/>
    </source>
</evidence>
<evidence type="ECO:0000256" key="2">
    <source>
        <dbReference type="ARBA" id="ARBA00013807"/>
    </source>
</evidence>
<dbReference type="GO" id="GO:0005768">
    <property type="term" value="C:endosome"/>
    <property type="evidence" value="ECO:0007669"/>
    <property type="project" value="TreeGrafter"/>
</dbReference>
<evidence type="ECO:0000256" key="1">
    <source>
        <dbReference type="ARBA" id="ARBA00009574"/>
    </source>
</evidence>
<feature type="region of interest" description="Disordered" evidence="5">
    <location>
        <begin position="550"/>
        <end position="605"/>
    </location>
</feature>
<dbReference type="PANTHER" id="PTHR15157:SF13">
    <property type="entry name" value="AUTOPHAGY-RELATED PROTEIN 14"/>
    <property type="match status" value="1"/>
</dbReference>
<dbReference type="OrthoDB" id="16772at2759"/>
<evidence type="ECO:0000313" key="7">
    <source>
        <dbReference type="Proteomes" id="UP000799437"/>
    </source>
</evidence>
<dbReference type="RefSeq" id="XP_033596699.1">
    <property type="nucleotide sequence ID" value="XM_033747556.1"/>
</dbReference>
<evidence type="ECO:0000256" key="4">
    <source>
        <dbReference type="SAM" id="Coils"/>
    </source>
</evidence>
<dbReference type="GO" id="GO:0000149">
    <property type="term" value="F:SNARE binding"/>
    <property type="evidence" value="ECO:0007669"/>
    <property type="project" value="TreeGrafter"/>
</dbReference>
<feature type="compositionally biased region" description="Basic and acidic residues" evidence="5">
    <location>
        <begin position="565"/>
        <end position="582"/>
    </location>
</feature>
<keyword evidence="7" id="KW-1185">Reference proteome</keyword>
<dbReference type="InterPro" id="IPR018791">
    <property type="entry name" value="UV_resistance/autophagy_Atg14"/>
</dbReference>
<dbReference type="PANTHER" id="PTHR15157">
    <property type="entry name" value="UV RADIATION RESISTANCE-ASSOCIATED GENE PROTEIN"/>
    <property type="match status" value="1"/>
</dbReference>
<dbReference type="GeneID" id="54488610"/>
<evidence type="ECO:0000256" key="5">
    <source>
        <dbReference type="SAM" id="MobiDB-lite"/>
    </source>
</evidence>
<protein>
    <recommendedName>
        <fullName evidence="2">Autophagy-related protein 14</fullName>
    </recommendedName>
</protein>
<dbReference type="GO" id="GO:0032991">
    <property type="term" value="C:protein-containing complex"/>
    <property type="evidence" value="ECO:0007669"/>
    <property type="project" value="UniProtKB-ARBA"/>
</dbReference>